<proteinExistence type="predicted"/>
<organism evidence="2">
    <name type="scientific">hydrothermal vent metagenome</name>
    <dbReference type="NCBI Taxonomy" id="652676"/>
    <lineage>
        <taxon>unclassified sequences</taxon>
        <taxon>metagenomes</taxon>
        <taxon>ecological metagenomes</taxon>
    </lineage>
</organism>
<feature type="non-terminal residue" evidence="2">
    <location>
        <position position="1"/>
    </location>
</feature>
<reference evidence="2" key="1">
    <citation type="submission" date="2018-06" db="EMBL/GenBank/DDBJ databases">
        <authorList>
            <person name="Zhirakovskaya E."/>
        </authorList>
    </citation>
    <scope>NUCLEOTIDE SEQUENCE</scope>
</reference>
<dbReference type="EMBL" id="UOFX01000015">
    <property type="protein sequence ID" value="VAX06630.1"/>
    <property type="molecule type" value="Genomic_DNA"/>
</dbReference>
<sequence length="629" mass="70283">RALFPHVDDYRQEIEAWASEQFGQPLSIGELDARWRYTYPEVIFRQVSLLGDQGEVLSTLPELSLRLDVAELLFNQQISFAHLALALDKLTLQRDPQGKITLLEFQAPTTSDPDESENTDQLLEWLLKQGSLNIRVADLAWIDQAAALDYHFQDVDFSLNNDGNRHQLSGMIQLPFAMGATLELAIDMIGNPLRDTDWQGQAYLSGQSISLAHWLLEQPFYGQQVIDGHLDFTLWSEWGNGALNSLQGELALENVALASTEGGESRHFEDLNTQLEWQRTEGGWQIALNELMLSYQQHRWSPANHVLRIEAGDERRLALQSDYLHLADIDDFVSYLGLLSSENQAILTTLQPQGELVNVEVQYPETGQYHIAADLRKLSLSPWEQLPGVKQASGQLLIQPEWGQLQLDITEGAAFEWPKLFRDPLSIEQLQGEFSWSQQGDTWSLNSNRFSLSNQHLSLEGAINLLLPADESPFLDLALDFKRGDLAYTSRYLPILLLPDSVISWLDQGIVAGELLDGGMIYHGALDDFPFGDASGQFEVSFNVTDGHIVPYKGWLPISDIDALVSFQGAGMLIEAKHGVVLNSRIQQCRVSIADLGADNNSLSISGDILAEIPDIFEYLLSSPVTDSV</sequence>
<dbReference type="Pfam" id="PF13116">
    <property type="entry name" value="YhdP"/>
    <property type="match status" value="1"/>
</dbReference>
<evidence type="ECO:0000259" key="1">
    <source>
        <dbReference type="Pfam" id="PF13116"/>
    </source>
</evidence>
<evidence type="ECO:0000313" key="2">
    <source>
        <dbReference type="EMBL" id="VAX06630.1"/>
    </source>
</evidence>
<gene>
    <name evidence="2" type="ORF">MNBD_GAMMA26-586</name>
</gene>
<dbReference type="AlphaFoldDB" id="A0A3B1B8J1"/>
<dbReference type="InterPro" id="IPR025263">
    <property type="entry name" value="YhdP_central"/>
</dbReference>
<dbReference type="InterPro" id="IPR011836">
    <property type="entry name" value="YhdP"/>
</dbReference>
<protein>
    <recommendedName>
        <fullName evidence="1">YhdP central domain-containing protein</fullName>
    </recommendedName>
</protein>
<name>A0A3B1B8J1_9ZZZZ</name>
<feature type="non-terminal residue" evidence="2">
    <location>
        <position position="629"/>
    </location>
</feature>
<accession>A0A3B1B8J1</accession>
<dbReference type="PANTHER" id="PTHR38690">
    <property type="entry name" value="PROTEASE-RELATED"/>
    <property type="match status" value="1"/>
</dbReference>
<dbReference type="PANTHER" id="PTHR38690:SF1">
    <property type="entry name" value="PROTEASE"/>
    <property type="match status" value="1"/>
</dbReference>
<feature type="domain" description="YhdP central" evidence="1">
    <location>
        <begin position="1"/>
        <end position="629"/>
    </location>
</feature>